<feature type="region of interest" description="Disordered" evidence="2">
    <location>
        <begin position="608"/>
        <end position="685"/>
    </location>
</feature>
<dbReference type="Gene3D" id="1.25.40.60">
    <property type="match status" value="1"/>
</dbReference>
<dbReference type="InterPro" id="IPR027482">
    <property type="entry name" value="Sec1-like_dom2"/>
</dbReference>
<name>A0ABR4HYB8_9EURO</name>
<dbReference type="InterPro" id="IPR001619">
    <property type="entry name" value="Sec1-like"/>
</dbReference>
<evidence type="ECO:0000256" key="1">
    <source>
        <dbReference type="ARBA" id="ARBA00009884"/>
    </source>
</evidence>
<dbReference type="PIRSF" id="PIRSF005715">
    <property type="entry name" value="VPS45_Sec1"/>
    <property type="match status" value="1"/>
</dbReference>
<evidence type="ECO:0000256" key="2">
    <source>
        <dbReference type="SAM" id="MobiDB-lite"/>
    </source>
</evidence>
<feature type="compositionally biased region" description="Basic and acidic residues" evidence="2">
    <location>
        <begin position="608"/>
        <end position="618"/>
    </location>
</feature>
<dbReference type="SUPFAM" id="SSF56815">
    <property type="entry name" value="Sec1/munc18-like (SM) proteins"/>
    <property type="match status" value="1"/>
</dbReference>
<comment type="similarity">
    <text evidence="1">Belongs to the STXBP/unc-18/SEC1 family.</text>
</comment>
<dbReference type="Gene3D" id="3.90.830.10">
    <property type="entry name" value="Syntaxin Binding Protein 1, Chain A, domain 2"/>
    <property type="match status" value="1"/>
</dbReference>
<gene>
    <name evidence="3" type="ORF">BDW59DRAFT_116686</name>
</gene>
<evidence type="ECO:0000313" key="4">
    <source>
        <dbReference type="Proteomes" id="UP001610335"/>
    </source>
</evidence>
<reference evidence="3 4" key="1">
    <citation type="submission" date="2024-07" db="EMBL/GenBank/DDBJ databases">
        <title>Section-level genome sequencing and comparative genomics of Aspergillus sections Usti and Cavernicolus.</title>
        <authorList>
            <consortium name="Lawrence Berkeley National Laboratory"/>
            <person name="Nybo J.L."/>
            <person name="Vesth T.C."/>
            <person name="Theobald S."/>
            <person name="Frisvad J.C."/>
            <person name="Larsen T.O."/>
            <person name="Kjaerboelling I."/>
            <person name="Rothschild-Mancinelli K."/>
            <person name="Lyhne E.K."/>
            <person name="Kogle M.E."/>
            <person name="Barry K."/>
            <person name="Clum A."/>
            <person name="Na H."/>
            <person name="Ledsgaard L."/>
            <person name="Lin J."/>
            <person name="Lipzen A."/>
            <person name="Kuo A."/>
            <person name="Riley R."/>
            <person name="Mondo S."/>
            <person name="LaButti K."/>
            <person name="Haridas S."/>
            <person name="Pangalinan J."/>
            <person name="Salamov A.A."/>
            <person name="Simmons B.A."/>
            <person name="Magnuson J.K."/>
            <person name="Chen J."/>
            <person name="Drula E."/>
            <person name="Henrissat B."/>
            <person name="Wiebenga A."/>
            <person name="Lubbers R.J."/>
            <person name="Gomes A.C."/>
            <person name="Makela M.R."/>
            <person name="Stajich J."/>
            <person name="Grigoriev I.V."/>
            <person name="Mortensen U.H."/>
            <person name="De vries R.P."/>
            <person name="Baker S.E."/>
            <person name="Andersen M.R."/>
        </authorList>
    </citation>
    <scope>NUCLEOTIDE SEQUENCE [LARGE SCALE GENOMIC DNA]</scope>
    <source>
        <strain evidence="3 4">CBS 600.67</strain>
    </source>
</reference>
<organism evidence="3 4">
    <name type="scientific">Aspergillus cavernicola</name>
    <dbReference type="NCBI Taxonomy" id="176166"/>
    <lineage>
        <taxon>Eukaryota</taxon>
        <taxon>Fungi</taxon>
        <taxon>Dikarya</taxon>
        <taxon>Ascomycota</taxon>
        <taxon>Pezizomycotina</taxon>
        <taxon>Eurotiomycetes</taxon>
        <taxon>Eurotiomycetidae</taxon>
        <taxon>Eurotiales</taxon>
        <taxon>Aspergillaceae</taxon>
        <taxon>Aspergillus</taxon>
        <taxon>Aspergillus subgen. Nidulantes</taxon>
    </lineage>
</organism>
<proteinExistence type="inferred from homology"/>
<comment type="caution">
    <text evidence="3">The sequence shown here is derived from an EMBL/GenBank/DDBJ whole genome shotgun (WGS) entry which is preliminary data.</text>
</comment>
<dbReference type="Gene3D" id="3.40.50.2060">
    <property type="match status" value="1"/>
</dbReference>
<evidence type="ECO:0000313" key="3">
    <source>
        <dbReference type="EMBL" id="KAL2820486.1"/>
    </source>
</evidence>
<dbReference type="Proteomes" id="UP001610335">
    <property type="component" value="Unassembled WGS sequence"/>
</dbReference>
<keyword evidence="4" id="KW-1185">Reference proteome</keyword>
<dbReference type="EMBL" id="JBFXLS010000070">
    <property type="protein sequence ID" value="KAL2820486.1"/>
    <property type="molecule type" value="Genomic_DNA"/>
</dbReference>
<protein>
    <submittedName>
        <fullName evidence="3">Sec1-like protein</fullName>
    </submittedName>
</protein>
<dbReference type="InterPro" id="IPR036045">
    <property type="entry name" value="Sec1-like_sf"/>
</dbReference>
<accession>A0ABR4HYB8</accession>
<dbReference type="Gene3D" id="3.40.50.1910">
    <property type="match status" value="1"/>
</dbReference>
<feature type="compositionally biased region" description="Pro residues" evidence="2">
    <location>
        <begin position="631"/>
        <end position="649"/>
    </location>
</feature>
<dbReference type="InterPro" id="IPR043127">
    <property type="entry name" value="Sec-1-like_dom3a"/>
</dbReference>
<feature type="compositionally biased region" description="Low complexity" evidence="2">
    <location>
        <begin position="660"/>
        <end position="673"/>
    </location>
</feature>
<sequence>MSSILSIQREIILNTIRSTGGDDWKVLVVDEASQKLIDNAVKEDDILNLNVTNIEQIEQRRKSNQPMDAVYIISALPHIVDCLLADFERKRYKKSYLVWTSFLDPRLRARLDRLQMAQEQIGGFQTISIDYYPRESRLVTFRDPWSFPILFHPGCNHLIREHLASLAHKAVSLCATLGEYPVIRYYRPRTPTHEASVLCSHLARFIQEELDQFAQFNRNFPPPSPRPRGVLLVVDRSIDLYAPLVHEFTYQSMVHDLLPIKEGDKVTYKTIVNQGAINEDIKEMELNDQDKVWVEYRHMHMKDVLGKLGEDFARFRAAHPQFSEGNKASVGMIKDMLAGLREFQEGRDAYTLHLNMAEECMKFFQDHKLIEVSSVEQCLATGLDENYKKAKGLSSQLVQLLDDDAIIHTDKLRLLLIYIIYRNGLLAGDIRKLMAHAQLPPQDGEVISNLDLLGARVEKPLKDDKPPVQPLFNRKPPVPSDLDEASLSRYDLNVKVMLEELVRGTLDPAIFPPTRPQTDAEGMAAQQDAFAQASLRSAKPTWARTRSTGEQPRQRIIVFMAGGATHGEARACYEISEAYRKDVFLASSHMFSPGLFLRQVSDLSTDKRRLDIPAERPKPTAPAHLFERDPPPQPALPKNPVPARSPVPPSAAMGTMSLGPDSPKPSSSSSNTKPPKEKKKRHFFR</sequence>
<feature type="compositionally biased region" description="Basic residues" evidence="2">
    <location>
        <begin position="676"/>
        <end position="685"/>
    </location>
</feature>
<dbReference type="InterPro" id="IPR043154">
    <property type="entry name" value="Sec-1-like_dom1"/>
</dbReference>
<dbReference type="PANTHER" id="PTHR11679">
    <property type="entry name" value="VESICLE PROTEIN SORTING-ASSOCIATED"/>
    <property type="match status" value="1"/>
</dbReference>
<dbReference type="Pfam" id="PF00995">
    <property type="entry name" value="Sec1"/>
    <property type="match status" value="1"/>
</dbReference>